<keyword evidence="5" id="KW-1185">Reference proteome</keyword>
<evidence type="ECO:0000313" key="5">
    <source>
        <dbReference type="Proteomes" id="UP001168821"/>
    </source>
</evidence>
<dbReference type="Proteomes" id="UP001168821">
    <property type="component" value="Unassembled WGS sequence"/>
</dbReference>
<proteinExistence type="inferred from homology"/>
<dbReference type="SUPFAM" id="SSF51735">
    <property type="entry name" value="NAD(P)-binding Rossmann-fold domains"/>
    <property type="match status" value="1"/>
</dbReference>
<dbReference type="GO" id="GO:0016616">
    <property type="term" value="F:oxidoreductase activity, acting on the CH-OH group of donors, NAD or NADP as acceptor"/>
    <property type="evidence" value="ECO:0007669"/>
    <property type="project" value="UniProtKB-ARBA"/>
</dbReference>
<keyword evidence="2" id="KW-0560">Oxidoreductase</keyword>
<evidence type="ECO:0008006" key="6">
    <source>
        <dbReference type="Google" id="ProtNLM"/>
    </source>
</evidence>
<dbReference type="Pfam" id="PF00106">
    <property type="entry name" value="adh_short"/>
    <property type="match status" value="1"/>
</dbReference>
<dbReference type="PROSITE" id="PS00061">
    <property type="entry name" value="ADH_SHORT"/>
    <property type="match status" value="1"/>
</dbReference>
<evidence type="ECO:0000313" key="4">
    <source>
        <dbReference type="EMBL" id="KAJ3651641.1"/>
    </source>
</evidence>
<dbReference type="PRINTS" id="PR00081">
    <property type="entry name" value="GDHRDH"/>
</dbReference>
<dbReference type="EMBL" id="JALNTZ010000005">
    <property type="protein sequence ID" value="KAJ3651641.1"/>
    <property type="molecule type" value="Genomic_DNA"/>
</dbReference>
<dbReference type="PRINTS" id="PR00080">
    <property type="entry name" value="SDRFAMILY"/>
</dbReference>
<organism evidence="4 5">
    <name type="scientific">Zophobas morio</name>
    <dbReference type="NCBI Taxonomy" id="2755281"/>
    <lineage>
        <taxon>Eukaryota</taxon>
        <taxon>Metazoa</taxon>
        <taxon>Ecdysozoa</taxon>
        <taxon>Arthropoda</taxon>
        <taxon>Hexapoda</taxon>
        <taxon>Insecta</taxon>
        <taxon>Pterygota</taxon>
        <taxon>Neoptera</taxon>
        <taxon>Endopterygota</taxon>
        <taxon>Coleoptera</taxon>
        <taxon>Polyphaga</taxon>
        <taxon>Cucujiformia</taxon>
        <taxon>Tenebrionidae</taxon>
        <taxon>Zophobas</taxon>
    </lineage>
</organism>
<reference evidence="4" key="1">
    <citation type="journal article" date="2023" name="G3 (Bethesda)">
        <title>Whole genome assemblies of Zophobas morio and Tenebrio molitor.</title>
        <authorList>
            <person name="Kaur S."/>
            <person name="Stinson S.A."/>
            <person name="diCenzo G.C."/>
        </authorList>
    </citation>
    <scope>NUCLEOTIDE SEQUENCE</scope>
    <source>
        <strain evidence="4">QUZm001</strain>
    </source>
</reference>
<dbReference type="InterPro" id="IPR020904">
    <property type="entry name" value="Sc_DH/Rdtase_CS"/>
</dbReference>
<accession>A0AA38IBY6</accession>
<name>A0AA38IBY6_9CUCU</name>
<dbReference type="InterPro" id="IPR002347">
    <property type="entry name" value="SDR_fam"/>
</dbReference>
<evidence type="ECO:0000256" key="1">
    <source>
        <dbReference type="ARBA" id="ARBA00006484"/>
    </source>
</evidence>
<dbReference type="PANTHER" id="PTHR43115">
    <property type="entry name" value="DEHYDROGENASE/REDUCTASE SDR FAMILY MEMBER 11"/>
    <property type="match status" value="1"/>
</dbReference>
<comment type="caution">
    <text evidence="4">The sequence shown here is derived from an EMBL/GenBank/DDBJ whole genome shotgun (WGS) entry which is preliminary data.</text>
</comment>
<dbReference type="InterPro" id="IPR036291">
    <property type="entry name" value="NAD(P)-bd_dom_sf"/>
</dbReference>
<sequence>MVISMDRWVGKVAIVTGASAGIGAAIADQLVENGLIAVGLARRPELIQEHAKTLNNKKGKLYAIKRDLRKEEDIQGAFKWVEDNLGPVHILINNAGTGTGGGLTNTSTEDWRKVFDLNVLGLCIATREAISSMKKHKIDDGHIIHIYSAAGHRVFSPQFNVYPASKFAVTALTETLRQELNSLGTKIRVTSISPGLVATELTTLGTKLPSDVREEFHKRPILKAADIADGVVYVLSTPGHVQVSLESGGLTIN</sequence>
<comment type="similarity">
    <text evidence="1 3">Belongs to the short-chain dehydrogenases/reductases (SDR) family.</text>
</comment>
<protein>
    <recommendedName>
        <fullName evidence="6">Dehydrogenase/reductase SDR family member 11</fullName>
    </recommendedName>
</protein>
<evidence type="ECO:0000256" key="3">
    <source>
        <dbReference type="RuleBase" id="RU000363"/>
    </source>
</evidence>
<dbReference type="FunFam" id="3.40.50.720:FF:000047">
    <property type="entry name" value="NADP-dependent L-serine/L-allo-threonine dehydrogenase"/>
    <property type="match status" value="1"/>
</dbReference>
<dbReference type="PANTHER" id="PTHR43115:SF4">
    <property type="entry name" value="DEHYDROGENASE_REDUCTASE SDR FAMILY MEMBER 11"/>
    <property type="match status" value="1"/>
</dbReference>
<dbReference type="Gene3D" id="3.40.50.720">
    <property type="entry name" value="NAD(P)-binding Rossmann-like Domain"/>
    <property type="match status" value="1"/>
</dbReference>
<gene>
    <name evidence="4" type="ORF">Zmor_017667</name>
</gene>
<dbReference type="AlphaFoldDB" id="A0AA38IBY6"/>
<evidence type="ECO:0000256" key="2">
    <source>
        <dbReference type="ARBA" id="ARBA00023002"/>
    </source>
</evidence>